<dbReference type="RefSeq" id="WP_208600322.1">
    <property type="nucleotide sequence ID" value="NZ_FMCV01000006.1"/>
</dbReference>
<dbReference type="AlphaFoldDB" id="A0A1C4X3U0"/>
<name>A0A1C4X3U0_9ACTN</name>
<evidence type="ECO:0000313" key="1">
    <source>
        <dbReference type="EMBL" id="SCF03128.1"/>
    </source>
</evidence>
<organism evidence="1 2">
    <name type="scientific">Micromonospora marina</name>
    <dbReference type="NCBI Taxonomy" id="307120"/>
    <lineage>
        <taxon>Bacteria</taxon>
        <taxon>Bacillati</taxon>
        <taxon>Actinomycetota</taxon>
        <taxon>Actinomycetes</taxon>
        <taxon>Micromonosporales</taxon>
        <taxon>Micromonosporaceae</taxon>
        <taxon>Micromonospora</taxon>
    </lineage>
</organism>
<evidence type="ECO:0000313" key="2">
    <source>
        <dbReference type="Proteomes" id="UP000198551"/>
    </source>
</evidence>
<dbReference type="EMBL" id="FMCV01000006">
    <property type="protein sequence ID" value="SCF03128.1"/>
    <property type="molecule type" value="Genomic_DNA"/>
</dbReference>
<dbReference type="Proteomes" id="UP000198551">
    <property type="component" value="Unassembled WGS sequence"/>
</dbReference>
<reference evidence="2" key="1">
    <citation type="submission" date="2016-06" db="EMBL/GenBank/DDBJ databases">
        <authorList>
            <person name="Varghese N."/>
        </authorList>
    </citation>
    <scope>NUCLEOTIDE SEQUENCE [LARGE SCALE GENOMIC DNA]</scope>
    <source>
        <strain evidence="2">DSM 45555</strain>
    </source>
</reference>
<keyword evidence="2" id="KW-1185">Reference proteome</keyword>
<gene>
    <name evidence="1" type="ORF">GA0070215_106120</name>
</gene>
<accession>A0A1C4X3U0</accession>
<proteinExistence type="predicted"/>
<protein>
    <submittedName>
        <fullName evidence="1">Uncharacterized protein</fullName>
    </submittedName>
</protein>
<sequence length="55" mass="5915">MTRPPRREYLLQLFRNCDMSATCGAGSVRSPPIAALTAVTMCAISSSEPSRISRG</sequence>